<dbReference type="InterPro" id="IPR003790">
    <property type="entry name" value="GHL10"/>
</dbReference>
<organism evidence="2 3">
    <name type="scientific">Porphyromonas levii</name>
    <dbReference type="NCBI Taxonomy" id="28114"/>
    <lineage>
        <taxon>Bacteria</taxon>
        <taxon>Pseudomonadati</taxon>
        <taxon>Bacteroidota</taxon>
        <taxon>Bacteroidia</taxon>
        <taxon>Bacteroidales</taxon>
        <taxon>Porphyromonadaceae</taxon>
        <taxon>Porphyromonas</taxon>
    </lineage>
</organism>
<dbReference type="AlphaFoldDB" id="A0A4Y8WS27"/>
<dbReference type="SUPFAM" id="SSF51445">
    <property type="entry name" value="(Trans)glycosidases"/>
    <property type="match status" value="1"/>
</dbReference>
<dbReference type="PANTHER" id="PTHR43405">
    <property type="entry name" value="GLYCOSYL HYDROLASE DIGH"/>
    <property type="match status" value="1"/>
</dbReference>
<sequence>MALVLALLVWPVSAVDLRPKHDMKAVWLTTIYGLDWPRRSTTSRAGEEQQKRELVRMLDELKAIGTNTVFLQVRGRGRLIYPSKVEPMSTDFVPANSGYTLGYDPLAFAIEECHKRGMTLHAWLVVTPIGNNRNVQDMPSWAYPKQHRSDVVRYKGHWYMDPSKPATSKHMRAIVKELLANYDIAGVHLDYIRYPDRAKDFPDKSRFNAHNGCRTLEDWRRENINKIVAEVYEEVKAHSPFTLLSASVLGTYDNVPGLRESGWTAYNEVWQDPVAWSKAGTIDFVVPMMYQRGDRFYPYVKEWQKVLAVPLVVGMGPYMVMRSEGDWPLQEVKSQLQYLDTIPDLAGTAMFRAEHALSNSLGTRKLIAEDWLKSASLSIDRGVALEWMEEQELLLEGVEEGLHISWKRTKPHQLFALYLRTDGEVPSGEEAPYLTTMDNQVVLPWSAFTAESLIGIKVGEYDLVTNRERQPVTGSVYYYRALEDGAE</sequence>
<evidence type="ECO:0000259" key="1">
    <source>
        <dbReference type="Pfam" id="PF02638"/>
    </source>
</evidence>
<reference evidence="2 3" key="1">
    <citation type="submission" date="2019-03" db="EMBL/GenBank/DDBJ databases">
        <title>Porphyromonas levii Isolated from the Uterus of Dairy Cows.</title>
        <authorList>
            <person name="Francis A.M."/>
        </authorList>
    </citation>
    <scope>NUCLEOTIDE SEQUENCE [LARGE SCALE GENOMIC DNA]</scope>
    <source>
        <strain evidence="2 3">AF5678</strain>
    </source>
</reference>
<dbReference type="EMBL" id="SPNC01000001">
    <property type="protein sequence ID" value="TFH97535.1"/>
    <property type="molecule type" value="Genomic_DNA"/>
</dbReference>
<protein>
    <recommendedName>
        <fullName evidence="1">Glycosyl hydrolase-like 10 domain-containing protein</fullName>
    </recommendedName>
</protein>
<dbReference type="Proteomes" id="UP000297225">
    <property type="component" value="Unassembled WGS sequence"/>
</dbReference>
<dbReference type="Pfam" id="PF02638">
    <property type="entry name" value="GHL10"/>
    <property type="match status" value="1"/>
</dbReference>
<evidence type="ECO:0000313" key="3">
    <source>
        <dbReference type="Proteomes" id="UP000297225"/>
    </source>
</evidence>
<feature type="domain" description="Glycosyl hydrolase-like 10" evidence="1">
    <location>
        <begin position="23"/>
        <end position="292"/>
    </location>
</feature>
<dbReference type="InterPro" id="IPR017853">
    <property type="entry name" value="GH"/>
</dbReference>
<name>A0A4Y8WS27_9PORP</name>
<dbReference type="STRING" id="1122973.GCA_000379925_01041"/>
<dbReference type="OrthoDB" id="9773203at2"/>
<dbReference type="InterPro" id="IPR052177">
    <property type="entry name" value="Divisome_Glycosyl_Hydrolase"/>
</dbReference>
<gene>
    <name evidence="2" type="ORF">E4P47_00060</name>
</gene>
<proteinExistence type="predicted"/>
<comment type="caution">
    <text evidence="2">The sequence shown here is derived from an EMBL/GenBank/DDBJ whole genome shotgun (WGS) entry which is preliminary data.</text>
</comment>
<keyword evidence="3" id="KW-1185">Reference proteome</keyword>
<accession>A0A4Y8WS27</accession>
<evidence type="ECO:0000313" key="2">
    <source>
        <dbReference type="EMBL" id="TFH97535.1"/>
    </source>
</evidence>
<dbReference type="PANTHER" id="PTHR43405:SF1">
    <property type="entry name" value="GLYCOSYL HYDROLASE DIGH"/>
    <property type="match status" value="1"/>
</dbReference>
<dbReference type="Gene3D" id="3.20.20.80">
    <property type="entry name" value="Glycosidases"/>
    <property type="match status" value="1"/>
</dbReference>